<accession>A0ABS0GLJ8</accession>
<organism evidence="1 2">
    <name type="scientific">Vibrio nitrifigilis</name>
    <dbReference type="NCBI Taxonomy" id="2789781"/>
    <lineage>
        <taxon>Bacteria</taxon>
        <taxon>Pseudomonadati</taxon>
        <taxon>Pseudomonadota</taxon>
        <taxon>Gammaproteobacteria</taxon>
        <taxon>Vibrionales</taxon>
        <taxon>Vibrionaceae</taxon>
        <taxon>Vibrio</taxon>
    </lineage>
</organism>
<comment type="caution">
    <text evidence="1">The sequence shown here is derived from an EMBL/GenBank/DDBJ whole genome shotgun (WGS) entry which is preliminary data.</text>
</comment>
<reference evidence="1 2" key="1">
    <citation type="submission" date="2020-11" db="EMBL/GenBank/DDBJ databases">
        <title>Vibrio nitrifigilis sp. nov., a marine nitrogen-fixing bacterium isolated from the lagoon sediment of an islet inside an atoll.</title>
        <authorList>
            <person name="Wang L.-T."/>
            <person name="Shieh W.Y."/>
        </authorList>
    </citation>
    <scope>NUCLEOTIDE SEQUENCE [LARGE SCALE GENOMIC DNA]</scope>
    <source>
        <strain evidence="1 2">NFV-1</strain>
    </source>
</reference>
<evidence type="ECO:0000313" key="1">
    <source>
        <dbReference type="EMBL" id="MBF9003326.1"/>
    </source>
</evidence>
<gene>
    <name evidence="1" type="ORF">I1A42_22870</name>
</gene>
<dbReference type="Proteomes" id="UP000597206">
    <property type="component" value="Unassembled WGS sequence"/>
</dbReference>
<evidence type="ECO:0000313" key="2">
    <source>
        <dbReference type="Proteomes" id="UP000597206"/>
    </source>
</evidence>
<proteinExistence type="predicted"/>
<name>A0ABS0GLJ8_9VIBR</name>
<dbReference type="EMBL" id="JADPMR010000004">
    <property type="protein sequence ID" value="MBF9003326.1"/>
    <property type="molecule type" value="Genomic_DNA"/>
</dbReference>
<dbReference type="RefSeq" id="WP_196125240.1">
    <property type="nucleotide sequence ID" value="NZ_JADPMR010000004.1"/>
</dbReference>
<sequence>MKVKIYEKNNIKIFTVGNSYYIQYDAGAHQIAIREDEISEGEANIIINDESKLMEVLFAIQKRLIARGEKPYKSNV</sequence>
<protein>
    <submittedName>
        <fullName evidence="1">Uncharacterized protein</fullName>
    </submittedName>
</protein>
<keyword evidence="2" id="KW-1185">Reference proteome</keyword>